<sequence>MLTMGKDYDYVRDEMDLPRLRALSAYQQSNPPAHIGIQRLCRILEAFAGIEETNPAITVSDDEEDDMLEVLESFPQGG</sequence>
<organism evidence="1 2">
    <name type="scientific">Acinetobacter oleivorans (strain JCM 16667 / KCTC 23045 / DR1)</name>
    <dbReference type="NCBI Taxonomy" id="436717"/>
    <lineage>
        <taxon>Bacteria</taxon>
        <taxon>Pseudomonadati</taxon>
        <taxon>Pseudomonadota</taxon>
        <taxon>Gammaproteobacteria</taxon>
        <taxon>Moraxellales</taxon>
        <taxon>Moraxellaceae</taxon>
        <taxon>Acinetobacter</taxon>
    </lineage>
</organism>
<reference evidence="1 2" key="1">
    <citation type="journal article" date="2010" name="J. Bacteriol.">
        <title>Complete genome sequence of the diesel-degrading Acinetobacter sp. strain DR1.</title>
        <authorList>
            <person name="Jung J."/>
            <person name="Baek J.H."/>
            <person name="Park W."/>
        </authorList>
    </citation>
    <scope>NUCLEOTIDE SEQUENCE [LARGE SCALE GENOMIC DNA]</scope>
    <source>
        <strain evidence="2">JCM 16667 / KCTC 23045 / DR1</strain>
    </source>
</reference>
<gene>
    <name evidence="1" type="ordered locus">AOLE_14950</name>
</gene>
<accession>A0AAN0UE96</accession>
<evidence type="ECO:0000313" key="1">
    <source>
        <dbReference type="EMBL" id="ADI91877.1"/>
    </source>
</evidence>
<protein>
    <submittedName>
        <fullName evidence="1">Uncharacterized protein</fullName>
    </submittedName>
</protein>
<name>A0AAN0UE96_ACISD</name>
<dbReference type="AlphaFoldDB" id="A0AAN0UE96"/>
<dbReference type="KEGG" id="acd:AOLE_14950"/>
<evidence type="ECO:0000313" key="2">
    <source>
        <dbReference type="Proteomes" id="UP000000392"/>
    </source>
</evidence>
<dbReference type="Proteomes" id="UP000000392">
    <property type="component" value="Chromosome"/>
</dbReference>
<dbReference type="EMBL" id="CP002080">
    <property type="protein sequence ID" value="ADI91877.1"/>
    <property type="molecule type" value="Genomic_DNA"/>
</dbReference>
<proteinExistence type="predicted"/>